<keyword evidence="6" id="KW-0732">Signal</keyword>
<reference evidence="13" key="1">
    <citation type="submission" date="2023-06" db="EMBL/GenBank/DDBJ databases">
        <authorList>
            <person name="Jiang Y."/>
            <person name="Liu Q."/>
        </authorList>
    </citation>
    <scope>NUCLEOTIDE SEQUENCE</scope>
    <source>
        <strain evidence="13">CGMCC 1.12089</strain>
    </source>
</reference>
<dbReference type="EMBL" id="JASZYV010000001">
    <property type="protein sequence ID" value="MDM0043313.1"/>
    <property type="molecule type" value="Genomic_DNA"/>
</dbReference>
<comment type="caution">
    <text evidence="13">The sequence shown here is derived from an EMBL/GenBank/DDBJ whole genome shotgun (WGS) entry which is preliminary data.</text>
</comment>
<evidence type="ECO:0000256" key="3">
    <source>
        <dbReference type="ARBA" id="ARBA00011245"/>
    </source>
</evidence>
<evidence type="ECO:0000256" key="5">
    <source>
        <dbReference type="ARBA" id="ARBA00022448"/>
    </source>
</evidence>
<dbReference type="RefSeq" id="WP_286658429.1">
    <property type="nucleotide sequence ID" value="NZ_JASZYV010000001.1"/>
</dbReference>
<keyword evidence="14" id="KW-1185">Reference proteome</keyword>
<keyword evidence="7" id="KW-0653">Protein transport</keyword>
<dbReference type="InterPro" id="IPR029046">
    <property type="entry name" value="LolA/LolB/LppX"/>
</dbReference>
<evidence type="ECO:0000256" key="10">
    <source>
        <dbReference type="ARBA" id="ARBA00023186"/>
    </source>
</evidence>
<keyword evidence="12 13" id="KW-0449">Lipoprotein</keyword>
<evidence type="ECO:0000256" key="2">
    <source>
        <dbReference type="ARBA" id="ARBA00009696"/>
    </source>
</evidence>
<dbReference type="InterPro" id="IPR004565">
    <property type="entry name" value="OM_lipoprot_LolB"/>
</dbReference>
<proteinExistence type="inferred from homology"/>
<keyword evidence="10" id="KW-0143">Chaperone</keyword>
<evidence type="ECO:0000256" key="12">
    <source>
        <dbReference type="ARBA" id="ARBA00023288"/>
    </source>
</evidence>
<comment type="subunit">
    <text evidence="3">Monomer.</text>
</comment>
<comment type="subcellular location">
    <subcellularLocation>
        <location evidence="1">Cell outer membrane</location>
        <topology evidence="1">Lipid-anchor</topology>
    </subcellularLocation>
</comment>
<evidence type="ECO:0000256" key="1">
    <source>
        <dbReference type="ARBA" id="ARBA00004459"/>
    </source>
</evidence>
<dbReference type="Gene3D" id="2.50.20.10">
    <property type="entry name" value="Lipoprotein localisation LolA/LolB/LppX"/>
    <property type="match status" value="1"/>
</dbReference>
<evidence type="ECO:0000256" key="4">
    <source>
        <dbReference type="ARBA" id="ARBA00016202"/>
    </source>
</evidence>
<keyword evidence="5" id="KW-0813">Transport</keyword>
<protein>
    <recommendedName>
        <fullName evidence="4">Outer-membrane lipoprotein LolB</fullName>
    </recommendedName>
</protein>
<dbReference type="SUPFAM" id="SSF89392">
    <property type="entry name" value="Prokaryotic lipoproteins and lipoprotein localization factors"/>
    <property type="match status" value="1"/>
</dbReference>
<gene>
    <name evidence="13" type="ORF">QTH91_02350</name>
</gene>
<organism evidence="13 14">
    <name type="scientific">Variovorax dokdonensis</name>
    <dbReference type="NCBI Taxonomy" id="344883"/>
    <lineage>
        <taxon>Bacteria</taxon>
        <taxon>Pseudomonadati</taxon>
        <taxon>Pseudomonadota</taxon>
        <taxon>Betaproteobacteria</taxon>
        <taxon>Burkholderiales</taxon>
        <taxon>Comamonadaceae</taxon>
        <taxon>Variovorax</taxon>
    </lineage>
</organism>
<keyword evidence="8" id="KW-0472">Membrane</keyword>
<accession>A0ABT7N5W0</accession>
<keyword evidence="9" id="KW-0564">Palmitate</keyword>
<evidence type="ECO:0000256" key="8">
    <source>
        <dbReference type="ARBA" id="ARBA00023136"/>
    </source>
</evidence>
<evidence type="ECO:0000313" key="13">
    <source>
        <dbReference type="EMBL" id="MDM0043313.1"/>
    </source>
</evidence>
<evidence type="ECO:0000256" key="11">
    <source>
        <dbReference type="ARBA" id="ARBA00023237"/>
    </source>
</evidence>
<dbReference type="Pfam" id="PF03550">
    <property type="entry name" value="LolB"/>
    <property type="match status" value="1"/>
</dbReference>
<dbReference type="Proteomes" id="UP001174908">
    <property type="component" value="Unassembled WGS sequence"/>
</dbReference>
<name>A0ABT7N5W0_9BURK</name>
<evidence type="ECO:0000256" key="9">
    <source>
        <dbReference type="ARBA" id="ARBA00023139"/>
    </source>
</evidence>
<evidence type="ECO:0000313" key="14">
    <source>
        <dbReference type="Proteomes" id="UP001174908"/>
    </source>
</evidence>
<evidence type="ECO:0000256" key="7">
    <source>
        <dbReference type="ARBA" id="ARBA00022927"/>
    </source>
</evidence>
<keyword evidence="11" id="KW-0998">Cell outer membrane</keyword>
<sequence>MALRVDGDSPQNFSALFDLRGTADTGELRLTSPIGSTLGLARWSPAEAVLDNGSRTYRFDTAGELIRAATGADIPLDALFSWLAGQDKSVPGWRADLSQVDAGRINAWRDSPLPRAELRVIFDTP</sequence>
<evidence type="ECO:0000256" key="6">
    <source>
        <dbReference type="ARBA" id="ARBA00022729"/>
    </source>
</evidence>
<comment type="similarity">
    <text evidence="2">Belongs to the LolB family.</text>
</comment>